<evidence type="ECO:0000313" key="14">
    <source>
        <dbReference type="Proteomes" id="UP000295008"/>
    </source>
</evidence>
<dbReference type="Pfam" id="PF03033">
    <property type="entry name" value="Glyco_transf_28"/>
    <property type="match status" value="1"/>
</dbReference>
<sequence>MKIVLTGGGTAGHVTPNIALVPKLRELGYEIVYIGTADGMERQLIEREGLPYYPIHAGKLRRYLDLKNLTDTGRIARGFLEAVALLGKLKPAVVFSKGGFVSCPVVWAAWLHRVPVIIHESDLTPGLANRLSLPFARTVCYTFPETARYIRSDAKTLTGIPVRATLFRGNAAVGRSLCGFGSDRPVLAIIGGSQGSGVLNTTIRGTLPELLQEFQVCHICGPGNIDPALNARSGYQQFEYVNEELPHLFAMADLVVSRAGATTIFELLALKKPNLLIPLSKQSSRGDQILNARSFEKQGFSKVLMEEELTAASFLTALRQLYREREAYRARMAQSKLAGGIDAIVTLIQQNSRR</sequence>
<dbReference type="InterPro" id="IPR004276">
    <property type="entry name" value="GlycoTrans_28_N"/>
</dbReference>
<dbReference type="GO" id="GO:0005886">
    <property type="term" value="C:plasma membrane"/>
    <property type="evidence" value="ECO:0007669"/>
    <property type="project" value="UniProtKB-SubCell"/>
</dbReference>
<dbReference type="InterPro" id="IPR007235">
    <property type="entry name" value="Glyco_trans_28_C"/>
</dbReference>
<keyword evidence="14" id="KW-1185">Reference proteome</keyword>
<dbReference type="InterPro" id="IPR006009">
    <property type="entry name" value="GlcNAc_MurG"/>
</dbReference>
<proteinExistence type="inferred from homology"/>
<dbReference type="Pfam" id="PF04101">
    <property type="entry name" value="Glyco_tran_28_C"/>
    <property type="match status" value="1"/>
</dbReference>
<keyword evidence="1 10" id="KW-1003">Cell membrane</keyword>
<evidence type="ECO:0000256" key="2">
    <source>
        <dbReference type="ARBA" id="ARBA00022618"/>
    </source>
</evidence>
<evidence type="ECO:0000313" key="13">
    <source>
        <dbReference type="EMBL" id="TCL56806.1"/>
    </source>
</evidence>
<keyword evidence="7 10" id="KW-0472">Membrane</keyword>
<keyword evidence="6 10" id="KW-0573">Peptidoglycan synthesis</keyword>
<keyword evidence="3 10" id="KW-0328">Glycosyltransferase</keyword>
<gene>
    <name evidence="10" type="primary">murG</name>
    <name evidence="13" type="ORF">EDC14_104819</name>
</gene>
<evidence type="ECO:0000256" key="1">
    <source>
        <dbReference type="ARBA" id="ARBA00022475"/>
    </source>
</evidence>
<dbReference type="GO" id="GO:0008360">
    <property type="term" value="P:regulation of cell shape"/>
    <property type="evidence" value="ECO:0007669"/>
    <property type="project" value="UniProtKB-KW"/>
</dbReference>
<keyword evidence="5 10" id="KW-0133">Cell shape</keyword>
<dbReference type="Gene3D" id="3.40.50.2000">
    <property type="entry name" value="Glycogen Phosphorylase B"/>
    <property type="match status" value="2"/>
</dbReference>
<comment type="caution">
    <text evidence="13">The sequence shown here is derived from an EMBL/GenBank/DDBJ whole genome shotgun (WGS) entry which is preliminary data.</text>
</comment>
<feature type="binding site" evidence="10">
    <location>
        <position position="288"/>
    </location>
    <ligand>
        <name>UDP-N-acetyl-alpha-D-glucosamine</name>
        <dbReference type="ChEBI" id="CHEBI:57705"/>
    </ligand>
</feature>
<dbReference type="EMBL" id="SLUN01000048">
    <property type="protein sequence ID" value="TCL56806.1"/>
    <property type="molecule type" value="Genomic_DNA"/>
</dbReference>
<dbReference type="GO" id="GO:0050511">
    <property type="term" value="F:undecaprenyldiphospho-muramoylpentapeptide beta-N-acetylglucosaminyltransferase activity"/>
    <property type="evidence" value="ECO:0007669"/>
    <property type="project" value="UniProtKB-UniRule"/>
</dbReference>
<feature type="binding site" evidence="10">
    <location>
        <position position="193"/>
    </location>
    <ligand>
        <name>UDP-N-acetyl-alpha-D-glucosamine</name>
        <dbReference type="ChEBI" id="CHEBI:57705"/>
    </ligand>
</feature>
<protein>
    <recommendedName>
        <fullName evidence="10">UDP-N-acetylglucosamine--N-acetylmuramyl-(pentapeptide) pyrophosphoryl-undecaprenol N-acetylglucosamine transferase</fullName>
        <ecNumber evidence="10">2.4.1.227</ecNumber>
    </recommendedName>
    <alternativeName>
        <fullName evidence="10">Undecaprenyl-PP-MurNAc-pentapeptide-UDPGlcNAc GlcNAc transferase</fullName>
    </alternativeName>
</protein>
<dbReference type="CDD" id="cd03785">
    <property type="entry name" value="GT28_MurG"/>
    <property type="match status" value="1"/>
</dbReference>
<evidence type="ECO:0000256" key="6">
    <source>
        <dbReference type="ARBA" id="ARBA00022984"/>
    </source>
</evidence>
<evidence type="ECO:0000256" key="10">
    <source>
        <dbReference type="HAMAP-Rule" id="MF_00033"/>
    </source>
</evidence>
<dbReference type="Proteomes" id="UP000295008">
    <property type="component" value="Unassembled WGS sequence"/>
</dbReference>
<comment type="similarity">
    <text evidence="10">Belongs to the glycosyltransferase 28 family. MurG subfamily.</text>
</comment>
<feature type="domain" description="Glycosyltransferase family 28 N-terminal" evidence="11">
    <location>
        <begin position="3"/>
        <end position="139"/>
    </location>
</feature>
<comment type="subcellular location">
    <subcellularLocation>
        <location evidence="10">Cell membrane</location>
        <topology evidence="10">Peripheral membrane protein</topology>
        <orientation evidence="10">Cytoplasmic side</orientation>
    </subcellularLocation>
</comment>
<dbReference type="NCBIfam" id="NF009102">
    <property type="entry name" value="PRK12446.1"/>
    <property type="match status" value="1"/>
</dbReference>
<dbReference type="SUPFAM" id="SSF53756">
    <property type="entry name" value="UDP-Glycosyltransferase/glycogen phosphorylase"/>
    <property type="match status" value="1"/>
</dbReference>
<name>A0A4R1QSD8_HYDET</name>
<feature type="domain" description="Glycosyl transferase family 28 C-terminal" evidence="12">
    <location>
        <begin position="187"/>
        <end position="339"/>
    </location>
</feature>
<dbReference type="GO" id="GO:0005975">
    <property type="term" value="P:carbohydrate metabolic process"/>
    <property type="evidence" value="ECO:0007669"/>
    <property type="project" value="InterPro"/>
</dbReference>
<dbReference type="UniPathway" id="UPA00219"/>
<dbReference type="AlphaFoldDB" id="A0A4R1QSD8"/>
<organism evidence="13 14">
    <name type="scientific">Hydrogenispora ethanolica</name>
    <dbReference type="NCBI Taxonomy" id="1082276"/>
    <lineage>
        <taxon>Bacteria</taxon>
        <taxon>Bacillati</taxon>
        <taxon>Bacillota</taxon>
        <taxon>Hydrogenispora</taxon>
    </lineage>
</organism>
<feature type="binding site" evidence="10">
    <location>
        <position position="163"/>
    </location>
    <ligand>
        <name>UDP-N-acetyl-alpha-D-glucosamine</name>
        <dbReference type="ChEBI" id="CHEBI:57705"/>
    </ligand>
</feature>
<keyword evidence="8 10" id="KW-0131">Cell cycle</keyword>
<evidence type="ECO:0000256" key="3">
    <source>
        <dbReference type="ARBA" id="ARBA00022676"/>
    </source>
</evidence>
<dbReference type="PANTHER" id="PTHR21015:SF27">
    <property type="entry name" value="UDP-N-ACETYLGLUCOSAMINE--N-ACETYLMURAMYL-(PENTAPEPTIDE) PYROPHOSPHORYL-UNDECAPRENOL N-ACETYLGLUCOSAMINE TRANSFERASE"/>
    <property type="match status" value="1"/>
</dbReference>
<dbReference type="GO" id="GO:0071555">
    <property type="term" value="P:cell wall organization"/>
    <property type="evidence" value="ECO:0007669"/>
    <property type="project" value="UniProtKB-KW"/>
</dbReference>
<dbReference type="EC" id="2.4.1.227" evidence="10"/>
<dbReference type="NCBIfam" id="TIGR01133">
    <property type="entry name" value="murG"/>
    <property type="match status" value="1"/>
</dbReference>
<evidence type="ECO:0000259" key="11">
    <source>
        <dbReference type="Pfam" id="PF03033"/>
    </source>
</evidence>
<evidence type="ECO:0000256" key="9">
    <source>
        <dbReference type="ARBA" id="ARBA00023316"/>
    </source>
</evidence>
<evidence type="ECO:0000259" key="12">
    <source>
        <dbReference type="Pfam" id="PF04101"/>
    </source>
</evidence>
<dbReference type="PANTHER" id="PTHR21015">
    <property type="entry name" value="UDP-N-ACETYLGLUCOSAMINE--N-ACETYLMURAMYL-(PENTAPEPTIDE) PYROPHOSPHORYL-UNDECAPRENOL N-ACETYLGLUCOSAMINE TRANSFERASE 1"/>
    <property type="match status" value="1"/>
</dbReference>
<keyword evidence="2 10" id="KW-0132">Cell division</keyword>
<evidence type="ECO:0000256" key="4">
    <source>
        <dbReference type="ARBA" id="ARBA00022679"/>
    </source>
</evidence>
<comment type="function">
    <text evidence="10">Cell wall formation. Catalyzes the transfer of a GlcNAc subunit on undecaprenyl-pyrophosphoryl-MurNAc-pentapeptide (lipid intermediate I) to form undecaprenyl-pyrophosphoryl-MurNAc-(pentapeptide)GlcNAc (lipid intermediate II).</text>
</comment>
<feature type="binding site" evidence="10">
    <location>
        <begin position="10"/>
        <end position="12"/>
    </location>
    <ligand>
        <name>UDP-N-acetyl-alpha-D-glucosamine</name>
        <dbReference type="ChEBI" id="CHEBI:57705"/>
    </ligand>
</feature>
<comment type="caution">
    <text evidence="10">Lacks conserved residue(s) required for the propagation of feature annotation.</text>
</comment>
<dbReference type="GO" id="GO:0051301">
    <property type="term" value="P:cell division"/>
    <property type="evidence" value="ECO:0007669"/>
    <property type="project" value="UniProtKB-KW"/>
</dbReference>
<dbReference type="HAMAP" id="MF_00033">
    <property type="entry name" value="MurG"/>
    <property type="match status" value="1"/>
</dbReference>
<dbReference type="GO" id="GO:0051991">
    <property type="term" value="F:UDP-N-acetyl-D-glucosamine:N-acetylmuramoyl-L-alanyl-D-glutamyl-meso-2,6-diaminopimelyl-D-alanyl-D-alanine-diphosphoundecaprenol 4-beta-N-acetylglucosaminlytransferase activity"/>
    <property type="evidence" value="ECO:0007669"/>
    <property type="project" value="RHEA"/>
</dbReference>
<evidence type="ECO:0000256" key="5">
    <source>
        <dbReference type="ARBA" id="ARBA00022960"/>
    </source>
</evidence>
<keyword evidence="4 10" id="KW-0808">Transferase</keyword>
<keyword evidence="9 10" id="KW-0961">Cell wall biogenesis/degradation</keyword>
<reference evidence="13 14" key="1">
    <citation type="submission" date="2019-03" db="EMBL/GenBank/DDBJ databases">
        <title>Genomic Encyclopedia of Type Strains, Phase IV (KMG-IV): sequencing the most valuable type-strain genomes for metagenomic binning, comparative biology and taxonomic classification.</title>
        <authorList>
            <person name="Goeker M."/>
        </authorList>
    </citation>
    <scope>NUCLEOTIDE SEQUENCE [LARGE SCALE GENOMIC DNA]</scope>
    <source>
        <strain evidence="13 14">LX-B</strain>
    </source>
</reference>
<evidence type="ECO:0000256" key="8">
    <source>
        <dbReference type="ARBA" id="ARBA00023306"/>
    </source>
</evidence>
<comment type="catalytic activity">
    <reaction evidence="10">
        <text>di-trans,octa-cis-undecaprenyl diphospho-N-acetyl-alpha-D-muramoyl-L-alanyl-D-glutamyl-meso-2,6-diaminopimeloyl-D-alanyl-D-alanine + UDP-N-acetyl-alpha-D-glucosamine = di-trans,octa-cis-undecaprenyl diphospho-[N-acetyl-alpha-D-glucosaminyl-(1-&gt;4)]-N-acetyl-alpha-D-muramoyl-L-alanyl-D-glutamyl-meso-2,6-diaminopimeloyl-D-alanyl-D-alanine + UDP + H(+)</text>
        <dbReference type="Rhea" id="RHEA:31227"/>
        <dbReference type="ChEBI" id="CHEBI:15378"/>
        <dbReference type="ChEBI" id="CHEBI:57705"/>
        <dbReference type="ChEBI" id="CHEBI:58223"/>
        <dbReference type="ChEBI" id="CHEBI:61387"/>
        <dbReference type="ChEBI" id="CHEBI:61388"/>
        <dbReference type="EC" id="2.4.1.227"/>
    </reaction>
</comment>
<accession>A0A4R1QSD8</accession>
<comment type="pathway">
    <text evidence="10">Cell wall biogenesis; peptidoglycan biosynthesis.</text>
</comment>
<dbReference type="GO" id="GO:0009252">
    <property type="term" value="P:peptidoglycan biosynthetic process"/>
    <property type="evidence" value="ECO:0007669"/>
    <property type="project" value="UniProtKB-UniRule"/>
</dbReference>
<evidence type="ECO:0000256" key="7">
    <source>
        <dbReference type="ARBA" id="ARBA00023136"/>
    </source>
</evidence>